<keyword evidence="2" id="KW-1185">Reference proteome</keyword>
<dbReference type="AlphaFoldDB" id="A0A7W0HM75"/>
<proteinExistence type="predicted"/>
<dbReference type="EMBL" id="JACDUS010000016">
    <property type="protein sequence ID" value="MBA2883085.1"/>
    <property type="molecule type" value="Genomic_DNA"/>
</dbReference>
<comment type="caution">
    <text evidence="1">The sequence shown here is derived from an EMBL/GenBank/DDBJ whole genome shotgun (WGS) entry which is preliminary data.</text>
</comment>
<protein>
    <submittedName>
        <fullName evidence="1">Uncharacterized protein</fullName>
    </submittedName>
</protein>
<evidence type="ECO:0000313" key="2">
    <source>
        <dbReference type="Proteomes" id="UP000525298"/>
    </source>
</evidence>
<dbReference type="Proteomes" id="UP000525298">
    <property type="component" value="Unassembled WGS sequence"/>
</dbReference>
<gene>
    <name evidence="1" type="ORF">HNR65_003442</name>
</gene>
<evidence type="ECO:0000313" key="1">
    <source>
        <dbReference type="EMBL" id="MBA2883085.1"/>
    </source>
</evidence>
<sequence>MDSFIKIRLAPGRQYRAIFNGRPPGGGLQYPGLRSRTDRLPEWWPVRTVGGGVKDHDPKPENRIGTANIFIRIVSFQKIEATNELIKRSTNMERTA</sequence>
<organism evidence="1 2">
    <name type="scientific">Desulfosalsimonas propionicica</name>
    <dbReference type="NCBI Taxonomy" id="332175"/>
    <lineage>
        <taxon>Bacteria</taxon>
        <taxon>Pseudomonadati</taxon>
        <taxon>Thermodesulfobacteriota</taxon>
        <taxon>Desulfobacteria</taxon>
        <taxon>Desulfobacterales</taxon>
        <taxon>Desulfosalsimonadaceae</taxon>
        <taxon>Desulfosalsimonas</taxon>
    </lineage>
</organism>
<name>A0A7W0HM75_9BACT</name>
<accession>A0A7W0HM75</accession>
<reference evidence="1 2" key="1">
    <citation type="submission" date="2020-07" db="EMBL/GenBank/DDBJ databases">
        <title>Genomic Encyclopedia of Type Strains, Phase IV (KMG-IV): sequencing the most valuable type-strain genomes for metagenomic binning, comparative biology and taxonomic classification.</title>
        <authorList>
            <person name="Goeker M."/>
        </authorList>
    </citation>
    <scope>NUCLEOTIDE SEQUENCE [LARGE SCALE GENOMIC DNA]</scope>
    <source>
        <strain evidence="1 2">DSM 17721</strain>
    </source>
</reference>